<dbReference type="EMBL" id="JACAZH010000006">
    <property type="protein sequence ID" value="KAF7366406.1"/>
    <property type="molecule type" value="Genomic_DNA"/>
</dbReference>
<accession>A0A8H6YX46</accession>
<organism evidence="1 2">
    <name type="scientific">Mycena sanguinolenta</name>
    <dbReference type="NCBI Taxonomy" id="230812"/>
    <lineage>
        <taxon>Eukaryota</taxon>
        <taxon>Fungi</taxon>
        <taxon>Dikarya</taxon>
        <taxon>Basidiomycota</taxon>
        <taxon>Agaricomycotina</taxon>
        <taxon>Agaricomycetes</taxon>
        <taxon>Agaricomycetidae</taxon>
        <taxon>Agaricales</taxon>
        <taxon>Marasmiineae</taxon>
        <taxon>Mycenaceae</taxon>
        <taxon>Mycena</taxon>
    </lineage>
</organism>
<sequence length="147" mass="15960">MKTRRRCNRGNAPVKVLSSSAWELGVRRGLLPVSAASQIVGCPLSIRIAYLVPTPEYPHEHESTASEKRQERAANVLGALQGMEPHGRPRSGAGMAWARVRTRTAAQRASDDGEEIHEMRKYAGGWNIASLVRLPSAPSAARHTSAV</sequence>
<evidence type="ECO:0000313" key="1">
    <source>
        <dbReference type="EMBL" id="KAF7366406.1"/>
    </source>
</evidence>
<gene>
    <name evidence="1" type="ORF">MSAN_00897400</name>
</gene>
<protein>
    <submittedName>
        <fullName evidence="1">Uncharacterized protein</fullName>
    </submittedName>
</protein>
<name>A0A8H6YX46_9AGAR</name>
<dbReference type="Proteomes" id="UP000623467">
    <property type="component" value="Unassembled WGS sequence"/>
</dbReference>
<comment type="caution">
    <text evidence="1">The sequence shown here is derived from an EMBL/GenBank/DDBJ whole genome shotgun (WGS) entry which is preliminary data.</text>
</comment>
<reference evidence="1" key="1">
    <citation type="submission" date="2020-05" db="EMBL/GenBank/DDBJ databases">
        <title>Mycena genomes resolve the evolution of fungal bioluminescence.</title>
        <authorList>
            <person name="Tsai I.J."/>
        </authorList>
    </citation>
    <scope>NUCLEOTIDE SEQUENCE</scope>
    <source>
        <strain evidence="1">160909Yilan</strain>
    </source>
</reference>
<dbReference type="AlphaFoldDB" id="A0A8H6YX46"/>
<keyword evidence="2" id="KW-1185">Reference proteome</keyword>
<evidence type="ECO:0000313" key="2">
    <source>
        <dbReference type="Proteomes" id="UP000623467"/>
    </source>
</evidence>
<proteinExistence type="predicted"/>